<keyword evidence="1" id="KW-0732">Signal</keyword>
<evidence type="ECO:0000313" key="2">
    <source>
        <dbReference type="EMBL" id="OGF59147.1"/>
    </source>
</evidence>
<reference evidence="2 3" key="1">
    <citation type="journal article" date="2016" name="Nat. Commun.">
        <title>Thousands of microbial genomes shed light on interconnected biogeochemical processes in an aquifer system.</title>
        <authorList>
            <person name="Anantharaman K."/>
            <person name="Brown C.T."/>
            <person name="Hug L.A."/>
            <person name="Sharon I."/>
            <person name="Castelle C.J."/>
            <person name="Probst A.J."/>
            <person name="Thomas B.C."/>
            <person name="Singh A."/>
            <person name="Wilkins M.J."/>
            <person name="Karaoz U."/>
            <person name="Brodie E.L."/>
            <person name="Williams K.H."/>
            <person name="Hubbard S.S."/>
            <person name="Banfield J.F."/>
        </authorList>
    </citation>
    <scope>NUCLEOTIDE SEQUENCE [LARGE SCALE GENOMIC DNA]</scope>
</reference>
<dbReference type="PROSITE" id="PS51257">
    <property type="entry name" value="PROKAR_LIPOPROTEIN"/>
    <property type="match status" value="1"/>
</dbReference>
<gene>
    <name evidence="2" type="ORF">A2Y62_13575</name>
</gene>
<organism evidence="2 3">
    <name type="scientific">Candidatus Fischerbacteria bacterium RBG_13_37_8</name>
    <dbReference type="NCBI Taxonomy" id="1817863"/>
    <lineage>
        <taxon>Bacteria</taxon>
        <taxon>Candidatus Fischeribacteriota</taxon>
    </lineage>
</organism>
<evidence type="ECO:0000256" key="1">
    <source>
        <dbReference type="SAM" id="SignalP"/>
    </source>
</evidence>
<dbReference type="AlphaFoldDB" id="A0A1F5V6T7"/>
<accession>A0A1F5V6T7</accession>
<proteinExistence type="predicted"/>
<evidence type="ECO:0008006" key="4">
    <source>
        <dbReference type="Google" id="ProtNLM"/>
    </source>
</evidence>
<sequence>MFIKGFSSMFILIVACLLMLNAGLLNADSYNLKNNCSCSVSQTATTIFSKQISFSGGTYHVVATVWLTRTAGTGSGIITLNSDTTELARSYIPTVGLNQWIQVTLSAYVELTKAQHTIAINAQSEGSGITFQFGPPSCYTCSTDPSTCDSCDGRLGRTVTIVRTSCP</sequence>
<protein>
    <recommendedName>
        <fullName evidence="4">CBM-cenC domain-containing protein</fullName>
    </recommendedName>
</protein>
<evidence type="ECO:0000313" key="3">
    <source>
        <dbReference type="Proteomes" id="UP000178943"/>
    </source>
</evidence>
<feature type="chain" id="PRO_5009521965" description="CBM-cenC domain-containing protein" evidence="1">
    <location>
        <begin position="28"/>
        <end position="167"/>
    </location>
</feature>
<name>A0A1F5V6T7_9BACT</name>
<dbReference type="Proteomes" id="UP000178943">
    <property type="component" value="Unassembled WGS sequence"/>
</dbReference>
<dbReference type="EMBL" id="MFGW01000221">
    <property type="protein sequence ID" value="OGF59147.1"/>
    <property type="molecule type" value="Genomic_DNA"/>
</dbReference>
<feature type="signal peptide" evidence="1">
    <location>
        <begin position="1"/>
        <end position="27"/>
    </location>
</feature>
<comment type="caution">
    <text evidence="2">The sequence shown here is derived from an EMBL/GenBank/DDBJ whole genome shotgun (WGS) entry which is preliminary data.</text>
</comment>